<dbReference type="PANTHER" id="PTHR31642:SF25">
    <property type="entry name" value="ANTHRANILATE N-BENZOYLTRANSFERASE PROTEIN 1"/>
    <property type="match status" value="1"/>
</dbReference>
<evidence type="ECO:0000256" key="3">
    <source>
        <dbReference type="ARBA" id="ARBA00023315"/>
    </source>
</evidence>
<dbReference type="Pfam" id="PF02458">
    <property type="entry name" value="Transferase"/>
    <property type="match status" value="1"/>
</dbReference>
<protein>
    <submittedName>
        <fullName evidence="5">Uncharacterized protein</fullName>
    </submittedName>
</protein>
<comment type="caution">
    <text evidence="5">The sequence shown here is derived from an EMBL/GenBank/DDBJ whole genome shotgun (WGS) entry which is preliminary data.</text>
</comment>
<dbReference type="InterPro" id="IPR050317">
    <property type="entry name" value="Plant_Fungal_Acyltransferase"/>
</dbReference>
<evidence type="ECO:0000313" key="6">
    <source>
        <dbReference type="Proteomes" id="UP000823388"/>
    </source>
</evidence>
<feature type="compositionally biased region" description="Low complexity" evidence="4">
    <location>
        <begin position="79"/>
        <end position="107"/>
    </location>
</feature>
<accession>A0A8T0RGJ1</accession>
<dbReference type="Gene3D" id="3.30.559.10">
    <property type="entry name" value="Chloramphenicol acetyltransferase-like domain"/>
    <property type="match status" value="1"/>
</dbReference>
<gene>
    <name evidence="5" type="ORF">PVAP13_6KG281306</name>
</gene>
<dbReference type="InterPro" id="IPR023213">
    <property type="entry name" value="CAT-like_dom_sf"/>
</dbReference>
<keyword evidence="6" id="KW-1185">Reference proteome</keyword>
<name>A0A8T0RGJ1_PANVG</name>
<evidence type="ECO:0000256" key="4">
    <source>
        <dbReference type="SAM" id="MobiDB-lite"/>
    </source>
</evidence>
<evidence type="ECO:0000313" key="5">
    <source>
        <dbReference type="EMBL" id="KAG2584195.1"/>
    </source>
</evidence>
<dbReference type="Proteomes" id="UP000823388">
    <property type="component" value="Chromosome 6K"/>
</dbReference>
<proteinExistence type="inferred from homology"/>
<dbReference type="EMBL" id="CM029047">
    <property type="protein sequence ID" value="KAG2584195.1"/>
    <property type="molecule type" value="Genomic_DNA"/>
</dbReference>
<evidence type="ECO:0000256" key="1">
    <source>
        <dbReference type="ARBA" id="ARBA00009861"/>
    </source>
</evidence>
<organism evidence="5 6">
    <name type="scientific">Panicum virgatum</name>
    <name type="common">Blackwell switchgrass</name>
    <dbReference type="NCBI Taxonomy" id="38727"/>
    <lineage>
        <taxon>Eukaryota</taxon>
        <taxon>Viridiplantae</taxon>
        <taxon>Streptophyta</taxon>
        <taxon>Embryophyta</taxon>
        <taxon>Tracheophyta</taxon>
        <taxon>Spermatophyta</taxon>
        <taxon>Magnoliopsida</taxon>
        <taxon>Liliopsida</taxon>
        <taxon>Poales</taxon>
        <taxon>Poaceae</taxon>
        <taxon>PACMAD clade</taxon>
        <taxon>Panicoideae</taxon>
        <taxon>Panicodae</taxon>
        <taxon>Paniceae</taxon>
        <taxon>Panicinae</taxon>
        <taxon>Panicum</taxon>
        <taxon>Panicum sect. Hiantes</taxon>
    </lineage>
</organism>
<dbReference type="GO" id="GO:0016747">
    <property type="term" value="F:acyltransferase activity, transferring groups other than amino-acyl groups"/>
    <property type="evidence" value="ECO:0007669"/>
    <property type="project" value="UniProtKB-ARBA"/>
</dbReference>
<dbReference type="AlphaFoldDB" id="A0A8T0RGJ1"/>
<keyword evidence="2" id="KW-0808">Transferase</keyword>
<reference evidence="5" key="1">
    <citation type="submission" date="2020-05" db="EMBL/GenBank/DDBJ databases">
        <title>WGS assembly of Panicum virgatum.</title>
        <authorList>
            <person name="Lovell J.T."/>
            <person name="Jenkins J."/>
            <person name="Shu S."/>
            <person name="Juenger T.E."/>
            <person name="Schmutz J."/>
        </authorList>
    </citation>
    <scope>NUCLEOTIDE SEQUENCE</scope>
    <source>
        <strain evidence="5">AP13</strain>
    </source>
</reference>
<feature type="region of interest" description="Disordered" evidence="4">
    <location>
        <begin position="1"/>
        <end position="136"/>
    </location>
</feature>
<keyword evidence="3" id="KW-0012">Acyltransferase</keyword>
<comment type="similarity">
    <text evidence="1">Belongs to the plant acyltransferase family.</text>
</comment>
<dbReference type="PANTHER" id="PTHR31642">
    <property type="entry name" value="TRICHOTHECENE 3-O-ACETYLTRANSFERASE"/>
    <property type="match status" value="1"/>
</dbReference>
<evidence type="ECO:0000256" key="2">
    <source>
        <dbReference type="ARBA" id="ARBA00022679"/>
    </source>
</evidence>
<sequence>MRAGDVPQVRRRGAGHGHPPRDHGRHGRVPLHPDLDRGGPGPRRRRGVQPAAVPRPDAPPRAPRHPRPSTPGSTRRRCSTAGPAPSSPASTPSPRSSSPASSPAARPACPPTAPSPRTSGAPCASRAGADTRLRVPANVRHRLRPPLPRSYFGNAIVRDLVTTRVEDVLARPLGFVAQAIKDAVDRVGDAYVRSVVDYLEAESEKGGQAARVQLMPETDPVGGQLGMPMYDADFSWGTPRFVAPAQMFGSGTAYMTQRATRDDGIAVLFGLEPEYLQCFEKVFYGD</sequence>